<feature type="domain" description="ABC3 transporter permease C-terminal" evidence="7">
    <location>
        <begin position="683"/>
        <end position="796"/>
    </location>
</feature>
<dbReference type="STRING" id="1073327.SAMN04488108_2098"/>
<evidence type="ECO:0000313" key="10">
    <source>
        <dbReference type="Proteomes" id="UP000184609"/>
    </source>
</evidence>
<feature type="transmembrane region" description="Helical" evidence="6">
    <location>
        <begin position="764"/>
        <end position="786"/>
    </location>
</feature>
<reference evidence="10" key="1">
    <citation type="submission" date="2016-12" db="EMBL/GenBank/DDBJ databases">
        <authorList>
            <person name="Varghese N."/>
            <person name="Submissions S."/>
        </authorList>
    </citation>
    <scope>NUCLEOTIDE SEQUENCE [LARGE SCALE GENOMIC DNA]</scope>
    <source>
        <strain evidence="10">DSM 25035</strain>
    </source>
</reference>
<feature type="transmembrane region" description="Helical" evidence="6">
    <location>
        <begin position="293"/>
        <end position="312"/>
    </location>
</feature>
<feature type="transmembrane region" description="Helical" evidence="6">
    <location>
        <begin position="732"/>
        <end position="752"/>
    </location>
</feature>
<dbReference type="RefSeq" id="WP_073571765.1">
    <property type="nucleotide sequence ID" value="NZ_FRXN01000003.1"/>
</dbReference>
<evidence type="ECO:0000256" key="2">
    <source>
        <dbReference type="ARBA" id="ARBA00022475"/>
    </source>
</evidence>
<dbReference type="AlphaFoldDB" id="A0A1M7ZCD0"/>
<feature type="transmembrane region" description="Helical" evidence="6">
    <location>
        <begin position="337"/>
        <end position="366"/>
    </location>
</feature>
<dbReference type="InterPro" id="IPR003838">
    <property type="entry name" value="ABC3_permease_C"/>
</dbReference>
<keyword evidence="10" id="KW-1185">Reference proteome</keyword>
<evidence type="ECO:0000259" key="8">
    <source>
        <dbReference type="Pfam" id="PF12704"/>
    </source>
</evidence>
<evidence type="ECO:0000313" key="9">
    <source>
        <dbReference type="EMBL" id="SHO62469.1"/>
    </source>
</evidence>
<dbReference type="OrthoDB" id="5933722at2"/>
<dbReference type="GO" id="GO:0005886">
    <property type="term" value="C:plasma membrane"/>
    <property type="evidence" value="ECO:0007669"/>
    <property type="project" value="UniProtKB-SubCell"/>
</dbReference>
<evidence type="ECO:0000259" key="7">
    <source>
        <dbReference type="Pfam" id="PF02687"/>
    </source>
</evidence>
<dbReference type="Proteomes" id="UP000184609">
    <property type="component" value="Unassembled WGS sequence"/>
</dbReference>
<keyword evidence="5 6" id="KW-0472">Membrane</keyword>
<dbReference type="InterPro" id="IPR050250">
    <property type="entry name" value="Macrolide_Exporter_MacB"/>
</dbReference>
<keyword evidence="4 6" id="KW-1133">Transmembrane helix</keyword>
<feature type="domain" description="ABC3 transporter permease C-terminal" evidence="7">
    <location>
        <begin position="297"/>
        <end position="416"/>
    </location>
</feature>
<feature type="transmembrane region" description="Helical" evidence="6">
    <location>
        <begin position="21"/>
        <end position="41"/>
    </location>
</feature>
<dbReference type="PANTHER" id="PTHR30572">
    <property type="entry name" value="MEMBRANE COMPONENT OF TRANSPORTER-RELATED"/>
    <property type="match status" value="1"/>
</dbReference>
<keyword evidence="2" id="KW-1003">Cell membrane</keyword>
<comment type="subcellular location">
    <subcellularLocation>
        <location evidence="1">Cell membrane</location>
        <topology evidence="1">Multi-pass membrane protein</topology>
    </subcellularLocation>
</comment>
<dbReference type="InterPro" id="IPR025857">
    <property type="entry name" value="MacB_PCD"/>
</dbReference>
<evidence type="ECO:0000256" key="1">
    <source>
        <dbReference type="ARBA" id="ARBA00004651"/>
    </source>
</evidence>
<dbReference type="Pfam" id="PF02687">
    <property type="entry name" value="FtsX"/>
    <property type="match status" value="2"/>
</dbReference>
<name>A0A1M7ZCD0_9BACT</name>
<dbReference type="PANTHER" id="PTHR30572:SF18">
    <property type="entry name" value="ABC-TYPE MACROLIDE FAMILY EXPORT SYSTEM PERMEASE COMPONENT 2"/>
    <property type="match status" value="1"/>
</dbReference>
<evidence type="ECO:0000256" key="5">
    <source>
        <dbReference type="ARBA" id="ARBA00023136"/>
    </source>
</evidence>
<evidence type="ECO:0000256" key="3">
    <source>
        <dbReference type="ARBA" id="ARBA00022692"/>
    </source>
</evidence>
<feature type="transmembrane region" description="Helical" evidence="6">
    <location>
        <begin position="432"/>
        <end position="452"/>
    </location>
</feature>
<sequence length="803" mass="90172">MLKNYFKILWRKLWSDKVNSLIHIGGLAVGISAVMILLIYVRFEQSFDADLPESEQLYRVNLTTQTDEDFVETGSRTSPGIGENILKEVPGVEALSRVVILGEVIAGFQDQFIREESIFLTDTQYFDFFDVKMLHGKVSTMNDPMQVMISNQISEKIYGDENPVGKTLQINSTNFDGTVDFQVAGVFESPASNRHLRPEILISYATLHQFIGKEIDQSYDWVNLYTYLKVNSEASITDLELAANENLQRHYGEALESNHSKWDLSLQSVSSIHTSLETTGEYEKGTDGKKLSYFLWIGLFVLLMVYLNSINISNAKALNRAREIGVRKVSGGNKKQLFFQFMFESLALNLIAVIIASVLIASSGSLLNNLLDLGLPASDFQLEPNFQFLIGFWLIGTLLSGIYPAVVLTSFSPANALKGTLKWKMKSAFSRPLLVSQLVFCLIIIAGVLTVYKQLEFMRNQQLGLSLEDKLVFRSPMLYVEGSGNYQEQLQNSVGSLNSVKKLAATNEIPGTEVYWRSDDFHLEGKEKNGLMYTMLNVGEGYFEVFGIEYLAGKSFNPALENGSEAIINRKALEALGLENPEEALGQTLAFGNSGVPIVGVVENYRQQGVNVEVEPLVLNFSKQDLKYYVVDFEKGNAEMVLAEIEDVFEKQYASSPFEYYFLDEHFDRQYKSEQQFVKLFGLASLVAVLIAVMGILGVTNQLVIQRTKEISIRKILGASPSQILNLISGEYVIWLAVCFLVGVPLSYFILSNWLENFQIQVSLGWWFFALPAISILLIFVLTTLYQTLKAMFVNPSETLKSE</sequence>
<proteinExistence type="predicted"/>
<feature type="transmembrane region" description="Helical" evidence="6">
    <location>
        <begin position="386"/>
        <end position="411"/>
    </location>
</feature>
<evidence type="ECO:0000256" key="6">
    <source>
        <dbReference type="SAM" id="Phobius"/>
    </source>
</evidence>
<feature type="domain" description="MacB-like periplasmic core" evidence="8">
    <location>
        <begin position="20"/>
        <end position="240"/>
    </location>
</feature>
<organism evidence="9 10">
    <name type="scientific">Algoriphagus zhangzhouensis</name>
    <dbReference type="NCBI Taxonomy" id="1073327"/>
    <lineage>
        <taxon>Bacteria</taxon>
        <taxon>Pseudomonadati</taxon>
        <taxon>Bacteroidota</taxon>
        <taxon>Cytophagia</taxon>
        <taxon>Cytophagales</taxon>
        <taxon>Cyclobacteriaceae</taxon>
        <taxon>Algoriphagus</taxon>
    </lineage>
</organism>
<evidence type="ECO:0000256" key="4">
    <source>
        <dbReference type="ARBA" id="ARBA00022989"/>
    </source>
</evidence>
<gene>
    <name evidence="9" type="ORF">SAMN04488108_2098</name>
</gene>
<dbReference type="GO" id="GO:0022857">
    <property type="term" value="F:transmembrane transporter activity"/>
    <property type="evidence" value="ECO:0007669"/>
    <property type="project" value="TreeGrafter"/>
</dbReference>
<dbReference type="Pfam" id="PF12704">
    <property type="entry name" value="MacB_PCD"/>
    <property type="match status" value="1"/>
</dbReference>
<protein>
    <submittedName>
        <fullName evidence="9">Putative ABC transport system permease protein</fullName>
    </submittedName>
</protein>
<dbReference type="EMBL" id="FRXN01000003">
    <property type="protein sequence ID" value="SHO62469.1"/>
    <property type="molecule type" value="Genomic_DNA"/>
</dbReference>
<feature type="transmembrane region" description="Helical" evidence="6">
    <location>
        <begin position="680"/>
        <end position="705"/>
    </location>
</feature>
<keyword evidence="3 6" id="KW-0812">Transmembrane</keyword>
<accession>A0A1M7ZCD0</accession>